<organism evidence="2 3">
    <name type="scientific">Stephanodiscus triporus</name>
    <dbReference type="NCBI Taxonomy" id="2934178"/>
    <lineage>
        <taxon>Eukaryota</taxon>
        <taxon>Sar</taxon>
        <taxon>Stramenopiles</taxon>
        <taxon>Ochrophyta</taxon>
        <taxon>Bacillariophyta</taxon>
        <taxon>Coscinodiscophyceae</taxon>
        <taxon>Thalassiosirophycidae</taxon>
        <taxon>Stephanodiscales</taxon>
        <taxon>Stephanodiscaceae</taxon>
        <taxon>Stephanodiscus</taxon>
    </lineage>
</organism>
<dbReference type="AlphaFoldDB" id="A0ABD3Q1N5"/>
<feature type="region of interest" description="Disordered" evidence="1">
    <location>
        <begin position="73"/>
        <end position="163"/>
    </location>
</feature>
<feature type="compositionally biased region" description="Basic and acidic residues" evidence="1">
    <location>
        <begin position="450"/>
        <end position="460"/>
    </location>
</feature>
<feature type="region of interest" description="Disordered" evidence="1">
    <location>
        <begin position="440"/>
        <end position="473"/>
    </location>
</feature>
<feature type="compositionally biased region" description="Acidic residues" evidence="1">
    <location>
        <begin position="461"/>
        <end position="473"/>
    </location>
</feature>
<keyword evidence="3" id="KW-1185">Reference proteome</keyword>
<dbReference type="EMBL" id="JALLAZ020000516">
    <property type="protein sequence ID" value="KAL3793356.1"/>
    <property type="molecule type" value="Genomic_DNA"/>
</dbReference>
<sequence>MRSASGHRDESSMVELPCPIVLFGRGVGGCGGTFLVEASKLGSGAGRHPEIIDLCRDDEGAVVDDARGVVKRAAKEEEVQRSSSPEAAADLPSEVKREIKEMGMPPLDPPGSRSVAHVKDEEKRPRPEAERSTDPSSPEAAARATSRSQHNHHITEPPPVPWQQEACNLKPLFQVGDEVYAAWWDPKLNVKDGMNASWFPGKVKSHQFRRRVGPSRYGPTRLYHIQYDDGDEQDDLEDYWVCSKRGYELSRKFDDMGWKPIGVTERFDNESNDEWARVVEWYAMNVDGEERMFSYLEDAMTAHDACVIRKHGTQTKRSYLNLPERYPWLFPDESEIKKSEEVSEEDGLGVVRTVIGGSVNVVVSLMLESRSVNNENKTNHNVLEDNVSTTTEIVDIVPLKAPSSTKIEPNAKLEISGKGVASPMDTSNVVSPMSSQSVYFEQNSSNNRADQSDEESRFSEVDESDESEEDMEEWREVKRRRLDFSSKENALNATFWSVNREDIQFTEEAFTTKPLFHLNSFVNGNLKRISAFSVFLREEVATPGFDPLPTTIDIDRIAGWTYSQLVDKIYAGLKDETGEYIGPVYVIGVITKKVVPWSGEERDIAENKMGEFRVATGANHIHNICRVRWRRMGYKKSLMDSTRNYITHVCRPTLMRICGESANVHHQDIRRDLWSNATIHIHCDEFRDRFDYTCLAEDN</sequence>
<proteinExistence type="predicted"/>
<dbReference type="Gene3D" id="2.30.30.140">
    <property type="match status" value="1"/>
</dbReference>
<evidence type="ECO:0000256" key="1">
    <source>
        <dbReference type="SAM" id="MobiDB-lite"/>
    </source>
</evidence>
<protein>
    <submittedName>
        <fullName evidence="2">Uncharacterized protein</fullName>
    </submittedName>
</protein>
<evidence type="ECO:0000313" key="3">
    <source>
        <dbReference type="Proteomes" id="UP001530315"/>
    </source>
</evidence>
<accession>A0ABD3Q1N5</accession>
<dbReference type="Proteomes" id="UP001530315">
    <property type="component" value="Unassembled WGS sequence"/>
</dbReference>
<evidence type="ECO:0000313" key="2">
    <source>
        <dbReference type="EMBL" id="KAL3793356.1"/>
    </source>
</evidence>
<name>A0ABD3Q1N5_9STRA</name>
<feature type="compositionally biased region" description="Polar residues" evidence="1">
    <location>
        <begin position="440"/>
        <end position="449"/>
    </location>
</feature>
<comment type="caution">
    <text evidence="2">The sequence shown here is derived from an EMBL/GenBank/DDBJ whole genome shotgun (WGS) entry which is preliminary data.</text>
</comment>
<gene>
    <name evidence="2" type="ORF">ACHAW5_006340</name>
</gene>
<reference evidence="2 3" key="1">
    <citation type="submission" date="2024-10" db="EMBL/GenBank/DDBJ databases">
        <title>Updated reference genomes for cyclostephanoid diatoms.</title>
        <authorList>
            <person name="Roberts W.R."/>
            <person name="Alverson A.J."/>
        </authorList>
    </citation>
    <scope>NUCLEOTIDE SEQUENCE [LARGE SCALE GENOMIC DNA]</scope>
    <source>
        <strain evidence="2 3">AJA276-08</strain>
    </source>
</reference>
<feature type="compositionally biased region" description="Basic and acidic residues" evidence="1">
    <location>
        <begin position="117"/>
        <end position="133"/>
    </location>
</feature>